<evidence type="ECO:0000313" key="2">
    <source>
        <dbReference type="EMBL" id="KAK4294947.1"/>
    </source>
</evidence>
<reference evidence="2" key="1">
    <citation type="submission" date="2023-11" db="EMBL/GenBank/DDBJ databases">
        <title>Genome assemblies of two species of porcelain crab, Petrolisthes cinctipes and Petrolisthes manimaculis (Anomura: Porcellanidae).</title>
        <authorList>
            <person name="Angst P."/>
        </authorList>
    </citation>
    <scope>NUCLEOTIDE SEQUENCE</scope>
    <source>
        <strain evidence="2">PB745_02</strain>
        <tissue evidence="2">Gill</tissue>
    </source>
</reference>
<name>A0AAE1TRF0_9EUCA</name>
<sequence length="122" mass="12837">MAHGHQNCLIVVMTEVSEGGWVAARGTADVATTVCSGGSLHPHEPHHATRGASLYNHHPLNPKTQPRPRRREGTGGILAVIRGVAWRGGRFVHAGIDPVHAGKHTVACAGRGAAPPEVLRSM</sequence>
<dbReference type="Proteomes" id="UP001292094">
    <property type="component" value="Unassembled WGS sequence"/>
</dbReference>
<dbReference type="EMBL" id="JAWZYT010004173">
    <property type="protein sequence ID" value="KAK4294947.1"/>
    <property type="molecule type" value="Genomic_DNA"/>
</dbReference>
<evidence type="ECO:0000313" key="3">
    <source>
        <dbReference type="Proteomes" id="UP001292094"/>
    </source>
</evidence>
<feature type="region of interest" description="Disordered" evidence="1">
    <location>
        <begin position="38"/>
        <end position="74"/>
    </location>
</feature>
<protein>
    <submittedName>
        <fullName evidence="2">Uncharacterized protein</fullName>
    </submittedName>
</protein>
<proteinExistence type="predicted"/>
<gene>
    <name evidence="2" type="ORF">Pmani_032465</name>
</gene>
<dbReference type="AlphaFoldDB" id="A0AAE1TRF0"/>
<comment type="caution">
    <text evidence="2">The sequence shown here is derived from an EMBL/GenBank/DDBJ whole genome shotgun (WGS) entry which is preliminary data.</text>
</comment>
<evidence type="ECO:0000256" key="1">
    <source>
        <dbReference type="SAM" id="MobiDB-lite"/>
    </source>
</evidence>
<accession>A0AAE1TRF0</accession>
<keyword evidence="3" id="KW-1185">Reference proteome</keyword>
<organism evidence="2 3">
    <name type="scientific">Petrolisthes manimaculis</name>
    <dbReference type="NCBI Taxonomy" id="1843537"/>
    <lineage>
        <taxon>Eukaryota</taxon>
        <taxon>Metazoa</taxon>
        <taxon>Ecdysozoa</taxon>
        <taxon>Arthropoda</taxon>
        <taxon>Crustacea</taxon>
        <taxon>Multicrustacea</taxon>
        <taxon>Malacostraca</taxon>
        <taxon>Eumalacostraca</taxon>
        <taxon>Eucarida</taxon>
        <taxon>Decapoda</taxon>
        <taxon>Pleocyemata</taxon>
        <taxon>Anomura</taxon>
        <taxon>Galatheoidea</taxon>
        <taxon>Porcellanidae</taxon>
        <taxon>Petrolisthes</taxon>
    </lineage>
</organism>